<proteinExistence type="predicted"/>
<keyword evidence="3" id="KW-1185">Reference proteome</keyword>
<dbReference type="PROSITE" id="PS51318">
    <property type="entry name" value="TAT"/>
    <property type="match status" value="1"/>
</dbReference>
<name>A0A227KP52_9BURK</name>
<dbReference type="AlphaFoldDB" id="A0A227KP52"/>
<evidence type="ECO:0000313" key="2">
    <source>
        <dbReference type="EMBL" id="OXE49862.1"/>
    </source>
</evidence>
<organism evidence="2 3">
    <name type="scientific">Turicimonas muris</name>
    <dbReference type="NCBI Taxonomy" id="1796652"/>
    <lineage>
        <taxon>Bacteria</taxon>
        <taxon>Pseudomonadati</taxon>
        <taxon>Pseudomonadota</taxon>
        <taxon>Betaproteobacteria</taxon>
        <taxon>Burkholderiales</taxon>
        <taxon>Sutterellaceae</taxon>
        <taxon>Turicimonas</taxon>
    </lineage>
</organism>
<dbReference type="Pfam" id="PF04015">
    <property type="entry name" value="DUF362"/>
    <property type="match status" value="1"/>
</dbReference>
<evidence type="ECO:0000313" key="3">
    <source>
        <dbReference type="Proteomes" id="UP000214610"/>
    </source>
</evidence>
<dbReference type="GeneID" id="78361768"/>
<protein>
    <submittedName>
        <fullName evidence="2">(Fe-S)-binding protein</fullName>
    </submittedName>
</protein>
<dbReference type="InterPro" id="IPR006311">
    <property type="entry name" value="TAT_signal"/>
</dbReference>
<dbReference type="Proteomes" id="UP000214610">
    <property type="component" value="Unassembled WGS sequence"/>
</dbReference>
<evidence type="ECO:0000259" key="1">
    <source>
        <dbReference type="Pfam" id="PF04015"/>
    </source>
</evidence>
<dbReference type="InterPro" id="IPR007160">
    <property type="entry name" value="DUF362"/>
</dbReference>
<reference evidence="3" key="1">
    <citation type="submission" date="2017-05" db="EMBL/GenBank/DDBJ databases">
        <title>Improved OligoMM genomes.</title>
        <authorList>
            <person name="Garzetti D."/>
        </authorList>
    </citation>
    <scope>NUCLEOTIDE SEQUENCE [LARGE SCALE GENOMIC DNA]</scope>
    <source>
        <strain evidence="3">YL45</strain>
    </source>
</reference>
<dbReference type="RefSeq" id="WP_066595813.1">
    <property type="nucleotide sequence ID" value="NZ_CP065313.1"/>
</dbReference>
<feature type="domain" description="DUF362" evidence="1">
    <location>
        <begin position="59"/>
        <end position="272"/>
    </location>
</feature>
<accession>A0A227KP52</accession>
<dbReference type="EMBL" id="NHMP01000003">
    <property type="protein sequence ID" value="OXE49862.1"/>
    <property type="molecule type" value="Genomic_DNA"/>
</dbReference>
<comment type="caution">
    <text evidence="2">The sequence shown here is derived from an EMBL/GenBank/DDBJ whole genome shotgun (WGS) entry which is preliminary data.</text>
</comment>
<gene>
    <name evidence="2" type="ORF">ADH67_06990</name>
</gene>
<sequence length="325" mass="35756">MINRRQFLETTAALIGSSPVYSAFAQQNETAEVFFSKEISPQSLIKMFKLVGGNLNGKIAIKLHTGEPHGPNIIPSPWVQKLQEQIPDSTIVECNVLYGSPRQTSKGHRETLKINGWNFSRVDIMDEDGEAELPSNGAKYVKRFRVGKNLLNYDSMLVLTHFKGHTMGGFGGSMKNIAIGCGSSGPEGGKAQLHGLLDHNGQWIRGEELMERMADGAKAITDHFGKKIVYINVLRKMSVDCDCAGTSAAEPTAPDIGILASTDLLAIDQASIDLIKALPEGQNRDLMERITSRKGLLSLIPKPPYFHNYYLKIKGKSLLTFFGYM</sequence>